<dbReference type="AlphaFoldDB" id="A0A0K2TSW1"/>
<evidence type="ECO:0000313" key="2">
    <source>
        <dbReference type="EMBL" id="CDW28762.1"/>
    </source>
</evidence>
<protein>
    <submittedName>
        <fullName evidence="2">Uncharacterized protein</fullName>
    </submittedName>
</protein>
<sequence length="64" mass="7142">MDIKVLPTNSQIMIQVFGLCSRKPVPKKIQGPIGPAQRLTSTLKILHPTKGLKGKNRQTKHLQQ</sequence>
<name>A0A0K2TSW1_LEPSM</name>
<reference evidence="2" key="1">
    <citation type="submission" date="2014-05" db="EMBL/GenBank/DDBJ databases">
        <authorList>
            <person name="Chronopoulou M."/>
        </authorList>
    </citation>
    <scope>NUCLEOTIDE SEQUENCE</scope>
    <source>
        <tissue evidence="2">Whole organism</tissue>
    </source>
</reference>
<organism evidence="2">
    <name type="scientific">Lepeophtheirus salmonis</name>
    <name type="common">Salmon louse</name>
    <name type="synonym">Caligus salmonis</name>
    <dbReference type="NCBI Taxonomy" id="72036"/>
    <lineage>
        <taxon>Eukaryota</taxon>
        <taxon>Metazoa</taxon>
        <taxon>Ecdysozoa</taxon>
        <taxon>Arthropoda</taxon>
        <taxon>Crustacea</taxon>
        <taxon>Multicrustacea</taxon>
        <taxon>Hexanauplia</taxon>
        <taxon>Copepoda</taxon>
        <taxon>Siphonostomatoida</taxon>
        <taxon>Caligidae</taxon>
        <taxon>Lepeophtheirus</taxon>
    </lineage>
</organism>
<evidence type="ECO:0000256" key="1">
    <source>
        <dbReference type="SAM" id="MobiDB-lite"/>
    </source>
</evidence>
<feature type="region of interest" description="Disordered" evidence="1">
    <location>
        <begin position="40"/>
        <end position="64"/>
    </location>
</feature>
<accession>A0A0K2TSW1</accession>
<proteinExistence type="predicted"/>
<feature type="compositionally biased region" description="Basic residues" evidence="1">
    <location>
        <begin position="50"/>
        <end position="64"/>
    </location>
</feature>
<dbReference type="EMBL" id="HACA01011401">
    <property type="protein sequence ID" value="CDW28762.1"/>
    <property type="molecule type" value="Transcribed_RNA"/>
</dbReference>